<evidence type="ECO:0000313" key="4">
    <source>
        <dbReference type="Proteomes" id="UP000198397"/>
    </source>
</evidence>
<reference evidence="3 4" key="1">
    <citation type="submission" date="2017-06" db="EMBL/GenBank/DDBJ databases">
        <authorList>
            <person name="Kim H.J."/>
            <person name="Triplett B.A."/>
        </authorList>
    </citation>
    <scope>NUCLEOTIDE SEQUENCE [LARGE SCALE GENOMIC DNA]</scope>
    <source>
        <strain evidence="3 4">DSM 8800</strain>
    </source>
</reference>
<dbReference type="SUPFAM" id="SSF50249">
    <property type="entry name" value="Nucleic acid-binding proteins"/>
    <property type="match status" value="1"/>
</dbReference>
<gene>
    <name evidence="3" type="ORF">SAMN06264855_101335</name>
</gene>
<organism evidence="3 4">
    <name type="scientific">Halorubrum vacuolatum</name>
    <name type="common">Natronobacterium vacuolatum</name>
    <dbReference type="NCBI Taxonomy" id="63740"/>
    <lineage>
        <taxon>Archaea</taxon>
        <taxon>Methanobacteriati</taxon>
        <taxon>Methanobacteriota</taxon>
        <taxon>Stenosarchaea group</taxon>
        <taxon>Halobacteria</taxon>
        <taxon>Halobacteriales</taxon>
        <taxon>Haloferacaceae</taxon>
        <taxon>Halorubrum</taxon>
    </lineage>
</organism>
<evidence type="ECO:0000259" key="2">
    <source>
        <dbReference type="PROSITE" id="PS50926"/>
    </source>
</evidence>
<accession>A0A238UTA5</accession>
<protein>
    <submittedName>
        <fullName evidence="3">Predicted RNA-binding protein, contains TRAM domain</fullName>
    </submittedName>
</protein>
<dbReference type="PROSITE" id="PS50926">
    <property type="entry name" value="TRAM"/>
    <property type="match status" value="1"/>
</dbReference>
<dbReference type="RefSeq" id="WP_089383305.1">
    <property type="nucleotide sequence ID" value="NZ_FZNQ01000001.1"/>
</dbReference>
<dbReference type="Gene3D" id="2.40.50.140">
    <property type="entry name" value="Nucleic acid-binding proteins"/>
    <property type="match status" value="1"/>
</dbReference>
<feature type="region of interest" description="Disordered" evidence="1">
    <location>
        <begin position="51"/>
        <end position="113"/>
    </location>
</feature>
<dbReference type="Proteomes" id="UP000198397">
    <property type="component" value="Unassembled WGS sequence"/>
</dbReference>
<name>A0A238UTA5_HALVU</name>
<proteinExistence type="predicted"/>
<feature type="compositionally biased region" description="Basic and acidic residues" evidence="1">
    <location>
        <begin position="62"/>
        <end position="76"/>
    </location>
</feature>
<dbReference type="Pfam" id="PF01938">
    <property type="entry name" value="TRAM"/>
    <property type="match status" value="1"/>
</dbReference>
<dbReference type="OrthoDB" id="28569at2157"/>
<dbReference type="AlphaFoldDB" id="A0A238UTA5"/>
<dbReference type="InterPro" id="IPR002792">
    <property type="entry name" value="TRAM_dom"/>
</dbReference>
<sequence length="159" mass="16636">MVDIPDSLRTVFTATVEEDEDGFTVDVPMNEVENGVLVPGETYRVAILDGGSTMGGLTAEPSDQRAGDPADTRSEPASDPSAGSRSTATDPGPPVEEGEIREVSVESIGDQGDGIAKVDRGYVVIVPGVQPGDRPTVEIERVRPNVAFASVVEGGLEQR</sequence>
<dbReference type="EMBL" id="FZNQ01000001">
    <property type="protein sequence ID" value="SNR25151.1"/>
    <property type="molecule type" value="Genomic_DNA"/>
</dbReference>
<evidence type="ECO:0000313" key="3">
    <source>
        <dbReference type="EMBL" id="SNR25151.1"/>
    </source>
</evidence>
<keyword evidence="4" id="KW-1185">Reference proteome</keyword>
<evidence type="ECO:0000256" key="1">
    <source>
        <dbReference type="SAM" id="MobiDB-lite"/>
    </source>
</evidence>
<feature type="domain" description="TRAM" evidence="2">
    <location>
        <begin position="94"/>
        <end position="153"/>
    </location>
</feature>
<dbReference type="InterPro" id="IPR012340">
    <property type="entry name" value="NA-bd_OB-fold"/>
</dbReference>